<gene>
    <name evidence="2" type="primary">PARPA_02515.1 scaffold 4772</name>
</gene>
<evidence type="ECO:0000313" key="2">
    <source>
        <dbReference type="EMBL" id="CEP09065.1"/>
    </source>
</evidence>
<feature type="compositionally biased region" description="Low complexity" evidence="1">
    <location>
        <begin position="71"/>
        <end position="82"/>
    </location>
</feature>
<dbReference type="Proteomes" id="UP000054107">
    <property type="component" value="Unassembled WGS sequence"/>
</dbReference>
<dbReference type="AlphaFoldDB" id="A0A0B7N0N6"/>
<evidence type="ECO:0000256" key="1">
    <source>
        <dbReference type="SAM" id="MobiDB-lite"/>
    </source>
</evidence>
<sequence length="221" mass="24956">FNPAFSAPAPQAAQSYLMPHADFQTALTQQLTASKSMREAASSRTNRRPTANKSGPNRNDPRRPIIRRFFDQPQLQQQQQQQSKGVVKEEQIKQPVPESRSVNHSVVGGRLAKFASAWTQLLTSSWLMPVIKEGFQLPFHTTPPTTTQGSTISVDHQQHLLLKTEVRQLIAKGDLEEVLRDQQIAEPGFYSPMFVIPRKSGGLRPVFNLKRPNLFLEPRPR</sequence>
<name>A0A0B7N0N6_9FUNG</name>
<feature type="compositionally biased region" description="Polar residues" evidence="1">
    <location>
        <begin position="42"/>
        <end position="56"/>
    </location>
</feature>
<dbReference type="EMBL" id="LN721040">
    <property type="protein sequence ID" value="CEP09065.1"/>
    <property type="molecule type" value="Genomic_DNA"/>
</dbReference>
<keyword evidence="3" id="KW-1185">Reference proteome</keyword>
<reference evidence="2 3" key="1">
    <citation type="submission" date="2014-09" db="EMBL/GenBank/DDBJ databases">
        <authorList>
            <person name="Ellenberger Sabrina"/>
        </authorList>
    </citation>
    <scope>NUCLEOTIDE SEQUENCE [LARGE SCALE GENOMIC DNA]</scope>
    <source>
        <strain evidence="2 3">CBS 412.66</strain>
    </source>
</reference>
<accession>A0A0B7N0N6</accession>
<protein>
    <submittedName>
        <fullName evidence="2">Uncharacterized protein</fullName>
    </submittedName>
</protein>
<evidence type="ECO:0000313" key="3">
    <source>
        <dbReference type="Proteomes" id="UP000054107"/>
    </source>
</evidence>
<feature type="region of interest" description="Disordered" evidence="1">
    <location>
        <begin position="30"/>
        <end position="103"/>
    </location>
</feature>
<feature type="non-terminal residue" evidence="2">
    <location>
        <position position="1"/>
    </location>
</feature>
<proteinExistence type="predicted"/>
<organism evidence="2 3">
    <name type="scientific">Parasitella parasitica</name>
    <dbReference type="NCBI Taxonomy" id="35722"/>
    <lineage>
        <taxon>Eukaryota</taxon>
        <taxon>Fungi</taxon>
        <taxon>Fungi incertae sedis</taxon>
        <taxon>Mucoromycota</taxon>
        <taxon>Mucoromycotina</taxon>
        <taxon>Mucoromycetes</taxon>
        <taxon>Mucorales</taxon>
        <taxon>Mucorineae</taxon>
        <taxon>Mucoraceae</taxon>
        <taxon>Parasitella</taxon>
    </lineage>
</organism>
<dbReference type="OrthoDB" id="10682715at2759"/>